<dbReference type="Proteomes" id="UP001056539">
    <property type="component" value="Chromosome"/>
</dbReference>
<sequence>MRKKYLWIFFFVVSFQLYGESVRFYEMVISNALALQGRYSFPATNGNRFTSDCIGFVRYVYYLSGIDLMEVYGKGRGGVSSLYDGLVAKRFVYTNRVPLSVGDLIFFDNTYDVNKNGKWDDPLSHVAIVVSVDAQGTITYIHHSPRKGVSQDYMNLYYPQTYAFRKKDRTLKVINSYLRIHRGEQFPRENYISSFFFRAFAHIPVREISE</sequence>
<dbReference type="Pfam" id="PF00877">
    <property type="entry name" value="NLPC_P60"/>
    <property type="match status" value="1"/>
</dbReference>
<organism evidence="6 7">
    <name type="scientific">Thermospira aquatica</name>
    <dbReference type="NCBI Taxonomy" id="2828656"/>
    <lineage>
        <taxon>Bacteria</taxon>
        <taxon>Pseudomonadati</taxon>
        <taxon>Spirochaetota</taxon>
        <taxon>Spirochaetia</taxon>
        <taxon>Brevinematales</taxon>
        <taxon>Thermospiraceae</taxon>
        <taxon>Thermospira</taxon>
    </lineage>
</organism>
<reference evidence="6" key="1">
    <citation type="submission" date="2021-04" db="EMBL/GenBank/DDBJ databases">
        <authorList>
            <person name="Postec A."/>
        </authorList>
    </citation>
    <scope>NUCLEOTIDE SEQUENCE</scope>
    <source>
        <strain evidence="6">F1F22</strain>
    </source>
</reference>
<dbReference type="EMBL" id="CP073355">
    <property type="protein sequence ID" value="URA10975.1"/>
    <property type="molecule type" value="Genomic_DNA"/>
</dbReference>
<evidence type="ECO:0000256" key="1">
    <source>
        <dbReference type="ARBA" id="ARBA00007074"/>
    </source>
</evidence>
<evidence type="ECO:0000313" key="6">
    <source>
        <dbReference type="EMBL" id="URA10975.1"/>
    </source>
</evidence>
<keyword evidence="4" id="KW-0788">Thiol protease</keyword>
<protein>
    <submittedName>
        <fullName evidence="6">C40 family peptidase</fullName>
    </submittedName>
</protein>
<accession>A0AAX3BFN2</accession>
<dbReference type="SUPFAM" id="SSF54001">
    <property type="entry name" value="Cysteine proteinases"/>
    <property type="match status" value="1"/>
</dbReference>
<evidence type="ECO:0000256" key="4">
    <source>
        <dbReference type="ARBA" id="ARBA00022807"/>
    </source>
</evidence>
<dbReference type="GO" id="GO:0006508">
    <property type="term" value="P:proteolysis"/>
    <property type="evidence" value="ECO:0007669"/>
    <property type="project" value="UniProtKB-KW"/>
</dbReference>
<feature type="domain" description="NlpC/P60" evidence="5">
    <location>
        <begin position="39"/>
        <end position="164"/>
    </location>
</feature>
<dbReference type="InterPro" id="IPR038765">
    <property type="entry name" value="Papain-like_cys_pep_sf"/>
</dbReference>
<name>A0AAX3BFN2_9SPIR</name>
<dbReference type="RefSeq" id="WP_271436106.1">
    <property type="nucleotide sequence ID" value="NZ_CP073355.1"/>
</dbReference>
<evidence type="ECO:0000256" key="2">
    <source>
        <dbReference type="ARBA" id="ARBA00022670"/>
    </source>
</evidence>
<evidence type="ECO:0000259" key="5">
    <source>
        <dbReference type="Pfam" id="PF00877"/>
    </source>
</evidence>
<comment type="similarity">
    <text evidence="1">Belongs to the peptidase C40 family.</text>
</comment>
<evidence type="ECO:0000256" key="3">
    <source>
        <dbReference type="ARBA" id="ARBA00022801"/>
    </source>
</evidence>
<reference evidence="6" key="2">
    <citation type="submission" date="2022-06" db="EMBL/GenBank/DDBJ databases">
        <title>Thermospira aquatica gen. nov., sp. nov.</title>
        <authorList>
            <person name="Ben Ali Gam Z."/>
            <person name="Labat M."/>
        </authorList>
    </citation>
    <scope>NUCLEOTIDE SEQUENCE</scope>
    <source>
        <strain evidence="6">F1F22</strain>
    </source>
</reference>
<dbReference type="GO" id="GO:0008234">
    <property type="term" value="F:cysteine-type peptidase activity"/>
    <property type="evidence" value="ECO:0007669"/>
    <property type="project" value="UniProtKB-KW"/>
</dbReference>
<gene>
    <name evidence="6" type="ORF">KDW03_04000</name>
</gene>
<keyword evidence="7" id="KW-1185">Reference proteome</keyword>
<dbReference type="InterPro" id="IPR000064">
    <property type="entry name" value="NLP_P60_dom"/>
</dbReference>
<keyword evidence="2" id="KW-0645">Protease</keyword>
<dbReference type="AlphaFoldDB" id="A0AAX3BFN2"/>
<dbReference type="KEGG" id="taqu:KDW03_04000"/>
<keyword evidence="3" id="KW-0378">Hydrolase</keyword>
<proteinExistence type="inferred from homology"/>
<dbReference type="Gene3D" id="3.90.1720.10">
    <property type="entry name" value="endopeptidase domain like (from Nostoc punctiforme)"/>
    <property type="match status" value="1"/>
</dbReference>
<evidence type="ECO:0000313" key="7">
    <source>
        <dbReference type="Proteomes" id="UP001056539"/>
    </source>
</evidence>